<name>A0A231H728_9NOCA</name>
<keyword evidence="3" id="KW-1185">Reference proteome</keyword>
<sequence length="179" mass="19346">MTKPSTRTILALALAAVLVVAAAVAGIVAVAVHNAHEADPTVTAYAHGRTVTVPPYLYCTIGEPDPHGRVSPDCKRTEITAELNPPLGYPVQLSLPRHIADAPWVMVLEYQQIDNPGKTVQHLASYRDYPQGTRAVTVDSHPEPNLRLIGVEVQLLLLVRDEAGNEAFSPYQAWSIKAA</sequence>
<dbReference type="AlphaFoldDB" id="A0A231H728"/>
<dbReference type="InterPro" id="IPR024495">
    <property type="entry name" value="DUF2771"/>
</dbReference>
<evidence type="ECO:0008006" key="4">
    <source>
        <dbReference type="Google" id="ProtNLM"/>
    </source>
</evidence>
<gene>
    <name evidence="2" type="ORF">B7C42_03453</name>
</gene>
<evidence type="ECO:0000256" key="1">
    <source>
        <dbReference type="SAM" id="SignalP"/>
    </source>
</evidence>
<reference evidence="2 3" key="1">
    <citation type="submission" date="2017-07" db="EMBL/GenBank/DDBJ databases">
        <title>First draft Genome Sequence of Nocardia cerradoensis isolated from human infection.</title>
        <authorList>
            <person name="Carrasco G."/>
        </authorList>
    </citation>
    <scope>NUCLEOTIDE SEQUENCE [LARGE SCALE GENOMIC DNA]</scope>
    <source>
        <strain evidence="2 3">CNM20130759</strain>
    </source>
</reference>
<feature type="chain" id="PRO_5039631348" description="DUF2771 domain-containing protein" evidence="1">
    <location>
        <begin position="26"/>
        <end position="179"/>
    </location>
</feature>
<protein>
    <recommendedName>
        <fullName evidence="4">DUF2771 domain-containing protein</fullName>
    </recommendedName>
</protein>
<comment type="caution">
    <text evidence="2">The sequence shown here is derived from an EMBL/GenBank/DDBJ whole genome shotgun (WGS) entry which is preliminary data.</text>
</comment>
<keyword evidence="1" id="KW-0732">Signal</keyword>
<proteinExistence type="predicted"/>
<dbReference type="Proteomes" id="UP000215506">
    <property type="component" value="Unassembled WGS sequence"/>
</dbReference>
<feature type="signal peptide" evidence="1">
    <location>
        <begin position="1"/>
        <end position="25"/>
    </location>
</feature>
<evidence type="ECO:0000313" key="3">
    <source>
        <dbReference type="Proteomes" id="UP000215506"/>
    </source>
</evidence>
<dbReference type="EMBL" id="NGAF01000006">
    <property type="protein sequence ID" value="OXR44659.1"/>
    <property type="molecule type" value="Genomic_DNA"/>
</dbReference>
<dbReference type="Pfam" id="PF10969">
    <property type="entry name" value="DUF2771"/>
    <property type="match status" value="1"/>
</dbReference>
<accession>A0A231H728</accession>
<organism evidence="2 3">
    <name type="scientific">Nocardia cerradoensis</name>
    <dbReference type="NCBI Taxonomy" id="85688"/>
    <lineage>
        <taxon>Bacteria</taxon>
        <taxon>Bacillati</taxon>
        <taxon>Actinomycetota</taxon>
        <taxon>Actinomycetes</taxon>
        <taxon>Mycobacteriales</taxon>
        <taxon>Nocardiaceae</taxon>
        <taxon>Nocardia</taxon>
    </lineage>
</organism>
<evidence type="ECO:0000313" key="2">
    <source>
        <dbReference type="EMBL" id="OXR44659.1"/>
    </source>
</evidence>
<dbReference type="RefSeq" id="WP_094025850.1">
    <property type="nucleotide sequence ID" value="NZ_NGAF01000006.1"/>
</dbReference>